<organism evidence="5 6">
    <name type="scientific">Spectribacter acetivorans</name>
    <dbReference type="NCBI Taxonomy" id="3075603"/>
    <lineage>
        <taxon>Bacteria</taxon>
        <taxon>Pseudomonadati</taxon>
        <taxon>Pseudomonadota</taxon>
        <taxon>Gammaproteobacteria</taxon>
        <taxon>Salinisphaerales</taxon>
        <taxon>Salinisphaeraceae</taxon>
        <taxon>Spectribacter</taxon>
    </lineage>
</organism>
<evidence type="ECO:0000259" key="4">
    <source>
        <dbReference type="Pfam" id="PF07167"/>
    </source>
</evidence>
<sequence>MAASTSKVSNSSRSNGAAPPADPARPAAENALGANPVVGMTREDLLDAVSRLLRLLSLNPLTVARHEWRFARELVAILAGRSRIEPEAGDRRFQHAIWQRSGYYRRLMQTYLAWSRSLVDILESIDADDEDMERARFVLNQVLAAAAPVNNPFGNPGFLDNARRTRGLSMVRGLRNLARDLASNGGMPSQVDPRPFQVGRNLANTRGAVVFRNAVCEVIQYVPTTAEVDAIPVVLIPPQINKYYIVDLNEDKSFVRFAVDHGQPMFVLSWRNPTAAQREWGMDTYVSAAKEAIDAVLEITGAPSAKVMAACAGGFTAAVLLAHMVAAGEGDKIACLTLLVTVLDTRARTLLGLFSSDTAINAAILRSSARGVLDGAEMARAFAWLRPEDLVWNFVANNYVMGNDPPAFDVLYWNNDTTRLPARFHADLLNLFRDNPLLRPGSLKLLGTPIDLSQVTCDVFIIAGETDHITPWQACYRSTQLFGGDVRFVLSSSGHIQSIVNPPTNTRARYFTNDDYDQDAGNWLAGAQANKGSWWIPWLDWVRGHGGATAAAPTALGSRNYPPADPAPGRYVFQK</sequence>
<dbReference type="InterPro" id="IPR029058">
    <property type="entry name" value="AB_hydrolase_fold"/>
</dbReference>
<keyword evidence="1" id="KW-0808">Transferase</keyword>
<dbReference type="EMBL" id="JAVRHY010000016">
    <property type="protein sequence ID" value="MDT0619547.1"/>
    <property type="molecule type" value="Genomic_DNA"/>
</dbReference>
<dbReference type="Proteomes" id="UP001259982">
    <property type="component" value="Unassembled WGS sequence"/>
</dbReference>
<evidence type="ECO:0000256" key="1">
    <source>
        <dbReference type="ARBA" id="ARBA00022679"/>
    </source>
</evidence>
<feature type="region of interest" description="Disordered" evidence="3">
    <location>
        <begin position="1"/>
        <end position="29"/>
    </location>
</feature>
<keyword evidence="5" id="KW-0378">Hydrolase</keyword>
<dbReference type="GO" id="GO:0016787">
    <property type="term" value="F:hydrolase activity"/>
    <property type="evidence" value="ECO:0007669"/>
    <property type="project" value="UniProtKB-KW"/>
</dbReference>
<dbReference type="PANTHER" id="PTHR36837:SF5">
    <property type="entry name" value="POLY-3-HYDROXYBUTYRATE SYNTHASE"/>
    <property type="match status" value="1"/>
</dbReference>
<evidence type="ECO:0000313" key="5">
    <source>
        <dbReference type="EMBL" id="MDT0619547.1"/>
    </source>
</evidence>
<accession>A0ABU3BCM6</accession>
<dbReference type="SUPFAM" id="SSF53474">
    <property type="entry name" value="alpha/beta-Hydrolases"/>
    <property type="match status" value="1"/>
</dbReference>
<dbReference type="RefSeq" id="WP_311660046.1">
    <property type="nucleotide sequence ID" value="NZ_JAVRHY010000016.1"/>
</dbReference>
<reference evidence="5 6" key="1">
    <citation type="submission" date="2023-09" db="EMBL/GenBank/DDBJ databases">
        <authorList>
            <person name="Rey-Velasco X."/>
        </authorList>
    </citation>
    <scope>NUCLEOTIDE SEQUENCE [LARGE SCALE GENOMIC DNA]</scope>
    <source>
        <strain evidence="5 6">P385</strain>
    </source>
</reference>
<evidence type="ECO:0000256" key="2">
    <source>
        <dbReference type="ARBA" id="ARBA00023315"/>
    </source>
</evidence>
<dbReference type="Gene3D" id="3.40.50.1820">
    <property type="entry name" value="alpha/beta hydrolase"/>
    <property type="match status" value="1"/>
</dbReference>
<evidence type="ECO:0000313" key="6">
    <source>
        <dbReference type="Proteomes" id="UP001259982"/>
    </source>
</evidence>
<dbReference type="Pfam" id="PF07167">
    <property type="entry name" value="PhaC_N"/>
    <property type="match status" value="1"/>
</dbReference>
<comment type="caution">
    <text evidence="5">The sequence shown here is derived from an EMBL/GenBank/DDBJ whole genome shotgun (WGS) entry which is preliminary data.</text>
</comment>
<keyword evidence="2" id="KW-0012">Acyltransferase</keyword>
<keyword evidence="6" id="KW-1185">Reference proteome</keyword>
<dbReference type="InterPro" id="IPR051321">
    <property type="entry name" value="PHA/PHB_synthase"/>
</dbReference>
<protein>
    <submittedName>
        <fullName evidence="5">Alpha/beta fold hydrolase</fullName>
    </submittedName>
</protein>
<gene>
    <name evidence="5" type="ORF">RM531_13795</name>
</gene>
<feature type="domain" description="Poly-beta-hydroxybutyrate polymerase N-terminal" evidence="4">
    <location>
        <begin position="90"/>
        <end position="258"/>
    </location>
</feature>
<dbReference type="InterPro" id="IPR010941">
    <property type="entry name" value="PhaC_N"/>
</dbReference>
<name>A0ABU3BCM6_9GAMM</name>
<proteinExistence type="predicted"/>
<dbReference type="PANTHER" id="PTHR36837">
    <property type="entry name" value="POLY(3-HYDROXYALKANOATE) POLYMERASE SUBUNIT PHAC"/>
    <property type="match status" value="1"/>
</dbReference>
<evidence type="ECO:0000256" key="3">
    <source>
        <dbReference type="SAM" id="MobiDB-lite"/>
    </source>
</evidence>